<dbReference type="CDD" id="cd16361">
    <property type="entry name" value="VOC_ShValD_like"/>
    <property type="match status" value="1"/>
</dbReference>
<dbReference type="Pfam" id="PF00903">
    <property type="entry name" value="Glyoxalase"/>
    <property type="match status" value="1"/>
</dbReference>
<sequence length="173" mass="19908">MKTNNEMVKPYPKTFSHIGITVPDIEAAVKFYTEVMGFYVIMEPTVVVEENETAIGQMCIDVFGEGWGTFKIAHLSSGDKIGFELFEFEQSKELQPRFEPFRTGLFHFSVQDPDVEGLVKRIVDAGGKQRMPIREYYPGEKPFRMCYVEDPFGTVFEIYSHSYELHYSPGAYK</sequence>
<dbReference type="PANTHER" id="PTHR43048">
    <property type="entry name" value="METHYLMALONYL-COA EPIMERASE"/>
    <property type="match status" value="1"/>
</dbReference>
<evidence type="ECO:0000313" key="3">
    <source>
        <dbReference type="EMBL" id="MBR8537295.1"/>
    </source>
</evidence>
<dbReference type="SUPFAM" id="SSF54593">
    <property type="entry name" value="Glyoxalase/Bleomycin resistance protein/Dihydroxybiphenyl dioxygenase"/>
    <property type="match status" value="1"/>
</dbReference>
<protein>
    <submittedName>
        <fullName evidence="3">Lactoylglutathione lyase family protein</fullName>
    </submittedName>
</protein>
<dbReference type="GO" id="GO:0004462">
    <property type="term" value="F:lactoylglutathione lyase activity"/>
    <property type="evidence" value="ECO:0007669"/>
    <property type="project" value="InterPro"/>
</dbReference>
<dbReference type="InterPro" id="IPR019883">
    <property type="entry name" value="Lactoylglutathione_lyase"/>
</dbReference>
<feature type="domain" description="VOC" evidence="2">
    <location>
        <begin position="14"/>
        <end position="161"/>
    </location>
</feature>
<dbReference type="NCBIfam" id="TIGR03645">
    <property type="entry name" value="glyox_marine"/>
    <property type="match status" value="1"/>
</dbReference>
<evidence type="ECO:0000313" key="4">
    <source>
        <dbReference type="Proteomes" id="UP000679220"/>
    </source>
</evidence>
<evidence type="ECO:0000259" key="2">
    <source>
        <dbReference type="PROSITE" id="PS51819"/>
    </source>
</evidence>
<dbReference type="EMBL" id="JAGTAR010000029">
    <property type="protein sequence ID" value="MBR8537295.1"/>
    <property type="molecule type" value="Genomic_DNA"/>
</dbReference>
<dbReference type="PANTHER" id="PTHR43048:SF6">
    <property type="entry name" value="BLR8189 PROTEIN"/>
    <property type="match status" value="1"/>
</dbReference>
<dbReference type="AlphaFoldDB" id="A0A941F846"/>
<organism evidence="3 4">
    <name type="scientific">Carboxylicivirga sediminis</name>
    <dbReference type="NCBI Taxonomy" id="2006564"/>
    <lineage>
        <taxon>Bacteria</taxon>
        <taxon>Pseudomonadati</taxon>
        <taxon>Bacteroidota</taxon>
        <taxon>Bacteroidia</taxon>
        <taxon>Marinilabiliales</taxon>
        <taxon>Marinilabiliaceae</taxon>
        <taxon>Carboxylicivirga</taxon>
    </lineage>
</organism>
<keyword evidence="3" id="KW-0456">Lyase</keyword>
<dbReference type="InterPro" id="IPR029068">
    <property type="entry name" value="Glyas_Bleomycin-R_OHBP_Dase"/>
</dbReference>
<gene>
    <name evidence="3" type="ORF">KDU71_17130</name>
</gene>
<comment type="caution">
    <text evidence="3">The sequence shown here is derived from an EMBL/GenBank/DDBJ whole genome shotgun (WGS) entry which is preliminary data.</text>
</comment>
<dbReference type="GO" id="GO:0046491">
    <property type="term" value="P:L-methylmalonyl-CoA metabolic process"/>
    <property type="evidence" value="ECO:0007669"/>
    <property type="project" value="TreeGrafter"/>
</dbReference>
<name>A0A941F846_9BACT</name>
<accession>A0A941F846</accession>
<proteinExistence type="predicted"/>
<dbReference type="GO" id="GO:0046872">
    <property type="term" value="F:metal ion binding"/>
    <property type="evidence" value="ECO:0007669"/>
    <property type="project" value="UniProtKB-KW"/>
</dbReference>
<keyword evidence="1" id="KW-0479">Metal-binding</keyword>
<keyword evidence="4" id="KW-1185">Reference proteome</keyword>
<dbReference type="PROSITE" id="PS51819">
    <property type="entry name" value="VOC"/>
    <property type="match status" value="1"/>
</dbReference>
<reference evidence="3" key="2">
    <citation type="submission" date="2021-04" db="EMBL/GenBank/DDBJ databases">
        <authorList>
            <person name="Zhang T."/>
            <person name="Zhang Y."/>
            <person name="Lu D."/>
            <person name="Zuo D."/>
            <person name="Du Z."/>
        </authorList>
    </citation>
    <scope>NUCLEOTIDE SEQUENCE</scope>
    <source>
        <strain evidence="3">JR1</strain>
    </source>
</reference>
<evidence type="ECO:0000256" key="1">
    <source>
        <dbReference type="ARBA" id="ARBA00022723"/>
    </source>
</evidence>
<dbReference type="InterPro" id="IPR051785">
    <property type="entry name" value="MMCE/EMCE_epimerase"/>
</dbReference>
<dbReference type="Gene3D" id="3.10.180.10">
    <property type="entry name" value="2,3-Dihydroxybiphenyl 1,2-Dioxygenase, domain 1"/>
    <property type="match status" value="1"/>
</dbReference>
<dbReference type="Proteomes" id="UP000679220">
    <property type="component" value="Unassembled WGS sequence"/>
</dbReference>
<dbReference type="InterPro" id="IPR018146">
    <property type="entry name" value="Glyoxalase_1_CS"/>
</dbReference>
<dbReference type="InterPro" id="IPR004360">
    <property type="entry name" value="Glyas_Fos-R_dOase_dom"/>
</dbReference>
<dbReference type="GO" id="GO:0004493">
    <property type="term" value="F:methylmalonyl-CoA epimerase activity"/>
    <property type="evidence" value="ECO:0007669"/>
    <property type="project" value="TreeGrafter"/>
</dbReference>
<dbReference type="RefSeq" id="WP_212192313.1">
    <property type="nucleotide sequence ID" value="NZ_JAGTAR010000029.1"/>
</dbReference>
<dbReference type="InterPro" id="IPR037523">
    <property type="entry name" value="VOC_core"/>
</dbReference>
<dbReference type="PROSITE" id="PS00934">
    <property type="entry name" value="GLYOXALASE_I_1"/>
    <property type="match status" value="1"/>
</dbReference>
<reference evidence="3" key="1">
    <citation type="journal article" date="2018" name="Int. J. Syst. Evol. Microbiol.">
        <title>Carboxylicivirga sediminis sp. nov., isolated from coastal sediment.</title>
        <authorList>
            <person name="Wang F.Q."/>
            <person name="Ren L.H."/>
            <person name="Zou R.J."/>
            <person name="Sun Y.Z."/>
            <person name="Liu X.J."/>
            <person name="Jiang F."/>
            <person name="Liu L.J."/>
        </authorList>
    </citation>
    <scope>NUCLEOTIDE SEQUENCE</scope>
    <source>
        <strain evidence="3">JR1</strain>
    </source>
</reference>